<protein>
    <submittedName>
        <fullName evidence="1">Uncharacterized protein</fullName>
    </submittedName>
</protein>
<name>A0A8J6EC78_ELECQ</name>
<reference evidence="1" key="1">
    <citation type="thesis" date="2020" institute="ProQuest LLC" country="789 East Eisenhower Parkway, Ann Arbor, MI, USA">
        <title>Comparative Genomics and Chromosome Evolution.</title>
        <authorList>
            <person name="Mudd A.B."/>
        </authorList>
    </citation>
    <scope>NUCLEOTIDE SEQUENCE</scope>
    <source>
        <strain evidence="1">HN-11 Male</strain>
        <tissue evidence="1">Kidney and liver</tissue>
    </source>
</reference>
<evidence type="ECO:0000313" key="2">
    <source>
        <dbReference type="Proteomes" id="UP000770717"/>
    </source>
</evidence>
<dbReference type="Proteomes" id="UP000770717">
    <property type="component" value="Unassembled WGS sequence"/>
</dbReference>
<gene>
    <name evidence="1" type="ORF">GDO78_021992</name>
</gene>
<sequence length="92" mass="10190">MVQSPVHTSAPCHHIEVRCLFLQQRRVRNDVDTTSDARANARAPLVPARCRGVHRPCNNHKVAPANQSCIHTKKYVQSSGQPHDGAQLSVCE</sequence>
<dbReference type="AlphaFoldDB" id="A0A8J6EC78"/>
<dbReference type="EMBL" id="WNTK01007271">
    <property type="protein sequence ID" value="KAG9463316.1"/>
    <property type="molecule type" value="Genomic_DNA"/>
</dbReference>
<accession>A0A8J6EC78</accession>
<evidence type="ECO:0000313" key="1">
    <source>
        <dbReference type="EMBL" id="KAG9463316.1"/>
    </source>
</evidence>
<keyword evidence="2" id="KW-1185">Reference proteome</keyword>
<comment type="caution">
    <text evidence="1">The sequence shown here is derived from an EMBL/GenBank/DDBJ whole genome shotgun (WGS) entry which is preliminary data.</text>
</comment>
<proteinExistence type="predicted"/>
<organism evidence="1 2">
    <name type="scientific">Eleutherodactylus coqui</name>
    <name type="common">Puerto Rican coqui</name>
    <dbReference type="NCBI Taxonomy" id="57060"/>
    <lineage>
        <taxon>Eukaryota</taxon>
        <taxon>Metazoa</taxon>
        <taxon>Chordata</taxon>
        <taxon>Craniata</taxon>
        <taxon>Vertebrata</taxon>
        <taxon>Euteleostomi</taxon>
        <taxon>Amphibia</taxon>
        <taxon>Batrachia</taxon>
        <taxon>Anura</taxon>
        <taxon>Neobatrachia</taxon>
        <taxon>Hyloidea</taxon>
        <taxon>Eleutherodactylidae</taxon>
        <taxon>Eleutherodactylinae</taxon>
        <taxon>Eleutherodactylus</taxon>
        <taxon>Eleutherodactylus</taxon>
    </lineage>
</organism>